<name>A0A0S4M4Z3_9BURK</name>
<dbReference type="EMBL" id="LN906597">
    <property type="protein sequence ID" value="CUT18127.1"/>
    <property type="molecule type" value="Genomic_DNA"/>
</dbReference>
<accession>A0A0S4M4Z3</accession>
<evidence type="ECO:0000313" key="2">
    <source>
        <dbReference type="Proteomes" id="UP000198651"/>
    </source>
</evidence>
<proteinExistence type="predicted"/>
<dbReference type="AlphaFoldDB" id="A0A0S4M4Z3"/>
<dbReference type="STRING" id="1561003.Ark11_1323"/>
<organism evidence="1 2">
    <name type="scientific">Candidatus Ichthyocystis hellenicum</name>
    <dbReference type="NCBI Taxonomy" id="1561003"/>
    <lineage>
        <taxon>Bacteria</taxon>
        <taxon>Pseudomonadati</taxon>
        <taxon>Pseudomonadota</taxon>
        <taxon>Betaproteobacteria</taxon>
        <taxon>Burkholderiales</taxon>
        <taxon>Candidatus Ichthyocystis</taxon>
    </lineage>
</organism>
<keyword evidence="2" id="KW-1185">Reference proteome</keyword>
<reference evidence="2" key="1">
    <citation type="submission" date="2015-11" db="EMBL/GenBank/DDBJ databases">
        <authorList>
            <person name="Seth-Smith H.M.B."/>
        </authorList>
    </citation>
    <scope>NUCLEOTIDE SEQUENCE [LARGE SCALE GENOMIC DNA]</scope>
    <source>
        <strain evidence="2">2013Ark11</strain>
    </source>
</reference>
<dbReference type="RefSeq" id="WP_092490609.1">
    <property type="nucleotide sequence ID" value="NZ_LN906597.1"/>
</dbReference>
<sequence>MINQGCSSYYPAHYESQIEEEDNPIYEKSTNIDILLGIIKKNENIRHGCNQRDVLLKRTSSLSNINRIYHKNWKSKINFDFRSMIDDSLLSFANKLNDINTGSWEQKMEFLSAISGVKANYPFMIINELVINFIDIKVSKIVFIYIEKEKKKIANNTNKNYGELKEIITRKVKENILKEGNKLELVNDISSKISELHKKQHQHTEERIPLNVKTAPFIAFMNLYRNHLTESYGSILSKSIEMFEDLGYDEECCMSFVFDTLFDRKVIKTNARDIKYIIHKNVHSSILSLENLSYKIDFFNKNHETGFNLDCSGLVECSDDFKKFIMQSKKKLEISMKEFFAENDILVIENNIVDVCNKSLMSEMLYYAKKYLEEKLVLYGQNEERLRSDNVQ</sequence>
<gene>
    <name evidence="1" type="ORF">Ark11_1323</name>
</gene>
<protein>
    <submittedName>
        <fullName evidence="1">Uncharacterized protein</fullName>
    </submittedName>
</protein>
<dbReference type="Proteomes" id="UP000198651">
    <property type="component" value="Chromosome I"/>
</dbReference>
<evidence type="ECO:0000313" key="1">
    <source>
        <dbReference type="EMBL" id="CUT18127.1"/>
    </source>
</evidence>